<organism evidence="2 3">
    <name type="scientific">Halorutilus salinus</name>
    <dbReference type="NCBI Taxonomy" id="2487751"/>
    <lineage>
        <taxon>Archaea</taxon>
        <taxon>Methanobacteriati</taxon>
        <taxon>Methanobacteriota</taxon>
        <taxon>Stenosarchaea group</taxon>
        <taxon>Halobacteria</taxon>
        <taxon>Halorutilales</taxon>
        <taxon>Halorutilaceae</taxon>
        <taxon>Halorutilus</taxon>
    </lineage>
</organism>
<gene>
    <name evidence="2" type="ORF">EGH25_02080</name>
</gene>
<dbReference type="Proteomes" id="UP001149411">
    <property type="component" value="Unassembled WGS sequence"/>
</dbReference>
<feature type="transmembrane region" description="Helical" evidence="1">
    <location>
        <begin position="172"/>
        <end position="189"/>
    </location>
</feature>
<protein>
    <submittedName>
        <fullName evidence="2">ABC transporter permease subunit</fullName>
    </submittedName>
</protein>
<comment type="caution">
    <text evidence="2">The sequence shown here is derived from an EMBL/GenBank/DDBJ whole genome shotgun (WGS) entry which is preliminary data.</text>
</comment>
<dbReference type="AlphaFoldDB" id="A0A9Q4C2K4"/>
<keyword evidence="1" id="KW-0812">Transmembrane</keyword>
<dbReference type="GO" id="GO:0005886">
    <property type="term" value="C:plasma membrane"/>
    <property type="evidence" value="ECO:0007669"/>
    <property type="project" value="UniProtKB-SubCell"/>
</dbReference>
<reference evidence="2" key="1">
    <citation type="submission" date="2022-09" db="EMBL/GenBank/DDBJ databases">
        <title>Haloadaptaus new haloarchaeum isolated from saline soil.</title>
        <authorList>
            <person name="Duran-Viseras A."/>
            <person name="Sanchez-Porro C."/>
            <person name="Ventosa A."/>
        </authorList>
    </citation>
    <scope>NUCLEOTIDE SEQUENCE</scope>
    <source>
        <strain evidence="2">F3-133</strain>
    </source>
</reference>
<evidence type="ECO:0000313" key="2">
    <source>
        <dbReference type="EMBL" id="MCX2818143.1"/>
    </source>
</evidence>
<feature type="transmembrane region" description="Helical" evidence="1">
    <location>
        <begin position="20"/>
        <end position="43"/>
    </location>
</feature>
<dbReference type="EMBL" id="RKLV01000002">
    <property type="protein sequence ID" value="MCX2818143.1"/>
    <property type="molecule type" value="Genomic_DNA"/>
</dbReference>
<evidence type="ECO:0000256" key="1">
    <source>
        <dbReference type="SAM" id="Phobius"/>
    </source>
</evidence>
<dbReference type="Pfam" id="PF12679">
    <property type="entry name" value="ABC2_membrane_2"/>
    <property type="match status" value="1"/>
</dbReference>
<name>A0A9Q4C2K4_9EURY</name>
<keyword evidence="1" id="KW-0472">Membrane</keyword>
<keyword evidence="3" id="KW-1185">Reference proteome</keyword>
<feature type="transmembrane region" description="Helical" evidence="1">
    <location>
        <begin position="63"/>
        <end position="83"/>
    </location>
</feature>
<sequence length="269" mass="28521">MSWFVIARKEFRDASRSRTLWILTALFVLITAGAAYVVGFALSSSPGAEATGTTLVSALTGRASFLLTSFVPILGLMASYVSVVGERDSGSMKLLLGLPQSRRDVVVGKFVGRSAVLAVALLVGFFAGFVVMLSYEELSVLNYAVFVLLTTALGTVYVSVGVGVSATVASRSRAAASVVGFYIFLKVLWDTFPSVVPRGIVYATTGSLSPPDWYGFLTALSPNVAYTNLAAGFLERGIGSLEAFSAIVIAVWIAVPVALGYLRFRRVDV</sequence>
<dbReference type="RefSeq" id="WP_266085827.1">
    <property type="nucleotide sequence ID" value="NZ_RKLV01000002.1"/>
</dbReference>
<evidence type="ECO:0000313" key="3">
    <source>
        <dbReference type="Proteomes" id="UP001149411"/>
    </source>
</evidence>
<dbReference type="PANTHER" id="PTHR43471:SF1">
    <property type="entry name" value="ABC TRANSPORTER PERMEASE PROTEIN NOSY-RELATED"/>
    <property type="match status" value="1"/>
</dbReference>
<feature type="transmembrane region" description="Helical" evidence="1">
    <location>
        <begin position="141"/>
        <end position="160"/>
    </location>
</feature>
<feature type="transmembrane region" description="Helical" evidence="1">
    <location>
        <begin position="110"/>
        <end position="135"/>
    </location>
</feature>
<feature type="transmembrane region" description="Helical" evidence="1">
    <location>
        <begin position="243"/>
        <end position="262"/>
    </location>
</feature>
<accession>A0A9Q4C2K4</accession>
<dbReference type="PANTHER" id="PTHR43471">
    <property type="entry name" value="ABC TRANSPORTER PERMEASE"/>
    <property type="match status" value="1"/>
</dbReference>
<proteinExistence type="predicted"/>
<dbReference type="GO" id="GO:0140359">
    <property type="term" value="F:ABC-type transporter activity"/>
    <property type="evidence" value="ECO:0007669"/>
    <property type="project" value="InterPro"/>
</dbReference>
<keyword evidence="1" id="KW-1133">Transmembrane helix</keyword>